<organism evidence="2">
    <name type="scientific">Mesocestoides corti</name>
    <name type="common">Flatworm</name>
    <dbReference type="NCBI Taxonomy" id="53468"/>
    <lineage>
        <taxon>Eukaryota</taxon>
        <taxon>Metazoa</taxon>
        <taxon>Spiralia</taxon>
        <taxon>Lophotrochozoa</taxon>
        <taxon>Platyhelminthes</taxon>
        <taxon>Cestoda</taxon>
        <taxon>Eucestoda</taxon>
        <taxon>Cyclophyllidea</taxon>
        <taxon>Mesocestoididae</taxon>
        <taxon>Mesocestoides</taxon>
    </lineage>
</organism>
<feature type="compositionally biased region" description="Basic and acidic residues" evidence="1">
    <location>
        <begin position="61"/>
        <end position="70"/>
    </location>
</feature>
<dbReference type="AlphaFoldDB" id="A0A5K3ELJ4"/>
<reference evidence="2" key="1">
    <citation type="submission" date="2019-11" db="UniProtKB">
        <authorList>
            <consortium name="WormBaseParasite"/>
        </authorList>
    </citation>
    <scope>IDENTIFICATION</scope>
</reference>
<feature type="region of interest" description="Disordered" evidence="1">
    <location>
        <begin position="1"/>
        <end position="203"/>
    </location>
</feature>
<feature type="compositionally biased region" description="Basic and acidic residues" evidence="1">
    <location>
        <begin position="15"/>
        <end position="26"/>
    </location>
</feature>
<name>A0A5K3ELJ4_MESCO</name>
<feature type="region of interest" description="Disordered" evidence="1">
    <location>
        <begin position="291"/>
        <end position="315"/>
    </location>
</feature>
<feature type="compositionally biased region" description="Low complexity" evidence="1">
    <location>
        <begin position="120"/>
        <end position="132"/>
    </location>
</feature>
<evidence type="ECO:0000256" key="1">
    <source>
        <dbReference type="SAM" id="MobiDB-lite"/>
    </source>
</evidence>
<feature type="region of interest" description="Disordered" evidence="1">
    <location>
        <begin position="420"/>
        <end position="446"/>
    </location>
</feature>
<feature type="compositionally biased region" description="Low complexity" evidence="1">
    <location>
        <begin position="99"/>
        <end position="110"/>
    </location>
</feature>
<feature type="compositionally biased region" description="Polar residues" evidence="1">
    <location>
        <begin position="353"/>
        <end position="376"/>
    </location>
</feature>
<accession>A0A5K3ELJ4</accession>
<protein>
    <submittedName>
        <fullName evidence="2">MIF4G domain-containing protein</fullName>
    </submittedName>
</protein>
<feature type="region of interest" description="Disordered" evidence="1">
    <location>
        <begin position="626"/>
        <end position="648"/>
    </location>
</feature>
<feature type="compositionally biased region" description="Polar residues" evidence="1">
    <location>
        <begin position="171"/>
        <end position="188"/>
    </location>
</feature>
<feature type="compositionally biased region" description="Low complexity" evidence="1">
    <location>
        <begin position="292"/>
        <end position="314"/>
    </location>
</feature>
<evidence type="ECO:0000313" key="2">
    <source>
        <dbReference type="WBParaSite" id="MCU_001089-RA"/>
    </source>
</evidence>
<proteinExistence type="predicted"/>
<feature type="region of interest" description="Disordered" evidence="1">
    <location>
        <begin position="353"/>
        <end position="384"/>
    </location>
</feature>
<dbReference type="WBParaSite" id="MCU_001089-RA">
    <property type="protein sequence ID" value="MCU_001089-RA"/>
    <property type="gene ID" value="MCU_001089"/>
</dbReference>
<sequence>MPSQDFTPPSFGIEYTKKPSLVDRSKPSAGGEKSLKASTPPPPQPQPQANGPARLFTTESFMRRYGDERFPPQQRTAHSPGPRRALGATRQARPGSVFIPRRSPISSAPPEQWPVKPPDTTATTPTKTTNTTNSRVRFASPTAQAVELSPNPPEVQPSQEQVSLYEPFSENGLSRQMRSTTPVNTTTAPLPVPNPSSQPQQPIAYSAPSFIHHQQQQQQPNQPAFAVIAQDPSALQALLSGDLGGRTYIIQPLQQPYLIPQYQAAPASYPPFAVSQAPLPPPLTFTQPPPALQHQQPVTVPQQPPTLHVSAPPEQLQPPQLPAWQVPVYPATQQTVSPAATESRAVFVDVQTSAPTLRETTPQPASEAPVTSTGNRPQAAVPVRPPSKTVQSILKQIGPQHSQQHEAHRVSLREPQKLGTPTFLQPVKQPPRLTASRENTPIPTKGSPLCEYVEKLKLAPVRANRRALLSNTTKSKSMPESDNLRAISMAMEDNSVMSVIDRARLWQEERRLEEVGRSKSGFVDRDLIACGDELVPVEERVRAFNTGQIVEENEAAKRKLNEEFEEERNRRIREQLFSSEAKPSTPIQLSCRAVVNRPKESQPLSPKVLLGDPLTKLSVKEKSSLFARRSGGGRPMKSDRGTIQRRKTQPVTLDDIARVNQSILEGGGVVHPDSPIGSFREEDLEIGSCLSSPAASVISEFSEIAHAQSPTKPRGLRIF</sequence>